<dbReference type="AlphaFoldDB" id="R0JP93"/>
<keyword evidence="4" id="KW-1185">Reference proteome</keyword>
<evidence type="ECO:0000313" key="4">
    <source>
        <dbReference type="Proteomes" id="UP000016935"/>
    </source>
</evidence>
<dbReference type="PANTHER" id="PTHR38111:SF2">
    <property type="entry name" value="FINGER DOMAIN PROTEIN, PUTATIVE (AFU_ORTHOLOGUE AFUA_1G01560)-RELATED"/>
    <property type="match status" value="1"/>
</dbReference>
<name>R0JP93_EXST2</name>
<evidence type="ECO:0000259" key="2">
    <source>
        <dbReference type="PROSITE" id="PS50048"/>
    </source>
</evidence>
<evidence type="ECO:0000256" key="1">
    <source>
        <dbReference type="ARBA" id="ARBA00023242"/>
    </source>
</evidence>
<dbReference type="PROSITE" id="PS50048">
    <property type="entry name" value="ZN2_CY6_FUNGAL_2"/>
    <property type="match status" value="1"/>
</dbReference>
<dbReference type="RefSeq" id="XP_008029513.1">
    <property type="nucleotide sequence ID" value="XM_008031322.1"/>
</dbReference>
<dbReference type="HOGENOM" id="CLU_021599_5_2_1"/>
<sequence length="505" mass="57343">MVNVAGRSKGCSTCRKRRVKCDESRPVCQRCQRLRLDCDGPRSIVFVEGKIVKSRRTQKQSTPGSDDADTSLALWKRQDVEESISLSPVLQSSVQDLGLRFSEYQVYVCYLRQNLYPNGPVDRGLQKLDVSDLEVSRDPARREGTPLFNQAALTFAILLFGARHKQTQIIAEGYDMHGVTLRRLNKALSIPGCHTSDEIINVIVIMAMLEMYMPSGPQNWLKHMLGLERMLELRDPGSLIYASSQTLELYKGVRHMILLAALRNRTPSIFARPRWKAVLRTELSLETPQEQDLHDVLADCSVLTAASDEIARIWDPYDANCMQRLEQITTTAMNLLASLSMWKEQWDSDALNTRTIETDFEAFRAGAPPLLQTIYRFYDDTVTRMFMLYNTALIHVLHIMAATEGFQSNAHMSSSMGPDMHAHVPRTGTKAAIYAAGIETARSILEYMRHRSLRGDKYFPSPIVQWAVLTAWEALGRNESPEGRWMMRFLSSNDKYAIAKVAWQL</sequence>
<dbReference type="OrthoDB" id="5126878at2759"/>
<dbReference type="Gene3D" id="4.10.240.10">
    <property type="entry name" value="Zn(2)-C6 fungal-type DNA-binding domain"/>
    <property type="match status" value="1"/>
</dbReference>
<dbReference type="GO" id="GO:0008270">
    <property type="term" value="F:zinc ion binding"/>
    <property type="evidence" value="ECO:0007669"/>
    <property type="project" value="InterPro"/>
</dbReference>
<feature type="domain" description="Zn(2)-C6 fungal-type" evidence="2">
    <location>
        <begin position="10"/>
        <end position="38"/>
    </location>
</feature>
<keyword evidence="1" id="KW-0539">Nucleus</keyword>
<dbReference type="CDD" id="cd00067">
    <property type="entry name" value="GAL4"/>
    <property type="match status" value="1"/>
</dbReference>
<reference evidence="3 4" key="1">
    <citation type="journal article" date="2012" name="PLoS Pathog.">
        <title>Diverse lifestyles and strategies of plant pathogenesis encoded in the genomes of eighteen Dothideomycetes fungi.</title>
        <authorList>
            <person name="Ohm R.A."/>
            <person name="Feau N."/>
            <person name="Henrissat B."/>
            <person name="Schoch C.L."/>
            <person name="Horwitz B.A."/>
            <person name="Barry K.W."/>
            <person name="Condon B.J."/>
            <person name="Copeland A.C."/>
            <person name="Dhillon B."/>
            <person name="Glaser F."/>
            <person name="Hesse C.N."/>
            <person name="Kosti I."/>
            <person name="LaButti K."/>
            <person name="Lindquist E.A."/>
            <person name="Lucas S."/>
            <person name="Salamov A.A."/>
            <person name="Bradshaw R.E."/>
            <person name="Ciuffetti L."/>
            <person name="Hamelin R.C."/>
            <person name="Kema G.H.J."/>
            <person name="Lawrence C."/>
            <person name="Scott J.A."/>
            <person name="Spatafora J.W."/>
            <person name="Turgeon B.G."/>
            <person name="de Wit P.J.G.M."/>
            <person name="Zhong S."/>
            <person name="Goodwin S.B."/>
            <person name="Grigoriev I.V."/>
        </authorList>
    </citation>
    <scope>NUCLEOTIDE SEQUENCE [LARGE SCALE GENOMIC DNA]</scope>
    <source>
        <strain evidence="4">28A</strain>
    </source>
</reference>
<gene>
    <name evidence="3" type="ORF">SETTUDRAFT_43791</name>
</gene>
<dbReference type="InterPro" id="IPR036864">
    <property type="entry name" value="Zn2-C6_fun-type_DNA-bd_sf"/>
</dbReference>
<dbReference type="Proteomes" id="UP000016935">
    <property type="component" value="Unassembled WGS sequence"/>
</dbReference>
<dbReference type="InterPro" id="IPR053178">
    <property type="entry name" value="Osmoadaptation_assoc"/>
</dbReference>
<dbReference type="SUPFAM" id="SSF57701">
    <property type="entry name" value="Zn2/Cys6 DNA-binding domain"/>
    <property type="match status" value="1"/>
</dbReference>
<dbReference type="InterPro" id="IPR001138">
    <property type="entry name" value="Zn2Cys6_DnaBD"/>
</dbReference>
<dbReference type="PANTHER" id="PTHR38111">
    <property type="entry name" value="ZN(2)-C6 FUNGAL-TYPE DOMAIN-CONTAINING PROTEIN-RELATED"/>
    <property type="match status" value="1"/>
</dbReference>
<dbReference type="Pfam" id="PF00172">
    <property type="entry name" value="Zn_clus"/>
    <property type="match status" value="1"/>
</dbReference>
<dbReference type="PROSITE" id="PS00463">
    <property type="entry name" value="ZN2_CY6_FUNGAL_1"/>
    <property type="match status" value="1"/>
</dbReference>
<dbReference type="GeneID" id="19404872"/>
<organism evidence="3 4">
    <name type="scientific">Exserohilum turcicum (strain 28A)</name>
    <name type="common">Northern leaf blight fungus</name>
    <name type="synonym">Setosphaeria turcica</name>
    <dbReference type="NCBI Taxonomy" id="671987"/>
    <lineage>
        <taxon>Eukaryota</taxon>
        <taxon>Fungi</taxon>
        <taxon>Dikarya</taxon>
        <taxon>Ascomycota</taxon>
        <taxon>Pezizomycotina</taxon>
        <taxon>Dothideomycetes</taxon>
        <taxon>Pleosporomycetidae</taxon>
        <taxon>Pleosporales</taxon>
        <taxon>Pleosporineae</taxon>
        <taxon>Pleosporaceae</taxon>
        <taxon>Exserohilum</taxon>
    </lineage>
</organism>
<evidence type="ECO:0000313" key="3">
    <source>
        <dbReference type="EMBL" id="EOA83013.1"/>
    </source>
</evidence>
<dbReference type="GO" id="GO:0000981">
    <property type="term" value="F:DNA-binding transcription factor activity, RNA polymerase II-specific"/>
    <property type="evidence" value="ECO:0007669"/>
    <property type="project" value="InterPro"/>
</dbReference>
<dbReference type="SMART" id="SM00066">
    <property type="entry name" value="GAL4"/>
    <property type="match status" value="1"/>
</dbReference>
<dbReference type="eggNOG" id="ENOG502SREK">
    <property type="taxonomic scope" value="Eukaryota"/>
</dbReference>
<proteinExistence type="predicted"/>
<dbReference type="EMBL" id="KB908844">
    <property type="protein sequence ID" value="EOA83013.1"/>
    <property type="molecule type" value="Genomic_DNA"/>
</dbReference>
<protein>
    <recommendedName>
        <fullName evidence="2">Zn(2)-C6 fungal-type domain-containing protein</fullName>
    </recommendedName>
</protein>
<dbReference type="STRING" id="671987.R0JP93"/>
<reference evidence="3 4" key="2">
    <citation type="journal article" date="2013" name="PLoS Genet.">
        <title>Comparative genome structure, secondary metabolite, and effector coding capacity across Cochliobolus pathogens.</title>
        <authorList>
            <person name="Condon B.J."/>
            <person name="Leng Y."/>
            <person name="Wu D."/>
            <person name="Bushley K.E."/>
            <person name="Ohm R.A."/>
            <person name="Otillar R."/>
            <person name="Martin J."/>
            <person name="Schackwitz W."/>
            <person name="Grimwood J."/>
            <person name="MohdZainudin N."/>
            <person name="Xue C."/>
            <person name="Wang R."/>
            <person name="Manning V.A."/>
            <person name="Dhillon B."/>
            <person name="Tu Z.J."/>
            <person name="Steffenson B.J."/>
            <person name="Salamov A."/>
            <person name="Sun H."/>
            <person name="Lowry S."/>
            <person name="LaButti K."/>
            <person name="Han J."/>
            <person name="Copeland A."/>
            <person name="Lindquist E."/>
            <person name="Barry K."/>
            <person name="Schmutz J."/>
            <person name="Baker S.E."/>
            <person name="Ciuffetti L.M."/>
            <person name="Grigoriev I.V."/>
            <person name="Zhong S."/>
            <person name="Turgeon B.G."/>
        </authorList>
    </citation>
    <scope>NUCLEOTIDE SEQUENCE [LARGE SCALE GENOMIC DNA]</scope>
    <source>
        <strain evidence="4">28A</strain>
    </source>
</reference>
<accession>R0JP93</accession>